<sequence>MSYDEEPSLKEKLKKLHLVIEQSSGILNEHDIGIGDAMLINFDYVIRIALLLLLLKNNNNNNNNNGDNKPDSPLSNKFTLYDLFMKITAVSYTGDKRLDNVEKINNIVNNRETFQQFMQMYLPILQLYADVDSFYPIDVYNTLSLEEMKSIPFQVVFSFNRQISILSCLTSTKF</sequence>
<dbReference type="AlphaFoldDB" id="X6N731"/>
<evidence type="ECO:0000313" key="2">
    <source>
        <dbReference type="Proteomes" id="UP000023152"/>
    </source>
</evidence>
<dbReference type="GO" id="GO:0016024">
    <property type="term" value="P:CDP-diacylglycerol biosynthetic process"/>
    <property type="evidence" value="ECO:0007669"/>
    <property type="project" value="UniProtKB-UniPathway"/>
</dbReference>
<dbReference type="Pfam" id="PF09139">
    <property type="entry name" value="Tam41_Mmp37"/>
    <property type="match status" value="1"/>
</dbReference>
<name>X6N731_RETFI</name>
<comment type="caution">
    <text evidence="1">The sequence shown here is derived from an EMBL/GenBank/DDBJ whole genome shotgun (WGS) entry which is preliminary data.</text>
</comment>
<evidence type="ECO:0000313" key="1">
    <source>
        <dbReference type="EMBL" id="ETO22085.1"/>
    </source>
</evidence>
<dbReference type="UniPathway" id="UPA00557">
    <property type="reaction ID" value="UER00614"/>
</dbReference>
<proteinExistence type="predicted"/>
<dbReference type="InterPro" id="IPR015222">
    <property type="entry name" value="Tam41"/>
</dbReference>
<dbReference type="EMBL" id="ASPP01011051">
    <property type="protein sequence ID" value="ETO22085.1"/>
    <property type="molecule type" value="Genomic_DNA"/>
</dbReference>
<protein>
    <submittedName>
        <fullName evidence="1">ABC transporter, (TAP family)</fullName>
    </submittedName>
</protein>
<reference evidence="1 2" key="1">
    <citation type="journal article" date="2013" name="Curr. Biol.">
        <title>The Genome of the Foraminiferan Reticulomyxa filosa.</title>
        <authorList>
            <person name="Glockner G."/>
            <person name="Hulsmann N."/>
            <person name="Schleicher M."/>
            <person name="Noegel A.A."/>
            <person name="Eichinger L."/>
            <person name="Gallinger C."/>
            <person name="Pawlowski J."/>
            <person name="Sierra R."/>
            <person name="Euteneuer U."/>
            <person name="Pillet L."/>
            <person name="Moustafa A."/>
            <person name="Platzer M."/>
            <person name="Groth M."/>
            <person name="Szafranski K."/>
            <person name="Schliwa M."/>
        </authorList>
    </citation>
    <scope>NUCLEOTIDE SEQUENCE [LARGE SCALE GENOMIC DNA]</scope>
</reference>
<dbReference type="Proteomes" id="UP000023152">
    <property type="component" value="Unassembled WGS sequence"/>
</dbReference>
<dbReference type="GO" id="GO:0004605">
    <property type="term" value="F:phosphatidate cytidylyltransferase activity"/>
    <property type="evidence" value="ECO:0007669"/>
    <property type="project" value="InterPro"/>
</dbReference>
<dbReference type="GO" id="GO:0032049">
    <property type="term" value="P:cardiolipin biosynthetic process"/>
    <property type="evidence" value="ECO:0007669"/>
    <property type="project" value="InterPro"/>
</dbReference>
<gene>
    <name evidence="1" type="ORF">RFI_15119</name>
</gene>
<organism evidence="1 2">
    <name type="scientific">Reticulomyxa filosa</name>
    <dbReference type="NCBI Taxonomy" id="46433"/>
    <lineage>
        <taxon>Eukaryota</taxon>
        <taxon>Sar</taxon>
        <taxon>Rhizaria</taxon>
        <taxon>Retaria</taxon>
        <taxon>Foraminifera</taxon>
        <taxon>Monothalamids</taxon>
        <taxon>Reticulomyxidae</taxon>
        <taxon>Reticulomyxa</taxon>
    </lineage>
</organism>
<dbReference type="OrthoDB" id="341477at2759"/>
<keyword evidence="2" id="KW-1185">Reference proteome</keyword>
<accession>X6N731</accession>